<dbReference type="InterPro" id="IPR029053">
    <property type="entry name" value="Viral_coat"/>
</dbReference>
<accession>A0A8K1HGJ3</accession>
<protein>
    <submittedName>
        <fullName evidence="1">Capsid protein</fullName>
    </submittedName>
</protein>
<dbReference type="Gene3D" id="2.60.120.20">
    <property type="match status" value="1"/>
</dbReference>
<name>A0A8K1HGJ3_9VIRU</name>
<dbReference type="EMBL" id="MZ556189">
    <property type="protein sequence ID" value="UBJ25918.1"/>
    <property type="molecule type" value="Genomic_DNA"/>
</dbReference>
<evidence type="ECO:0000313" key="1">
    <source>
        <dbReference type="EMBL" id="UBJ25918.1"/>
    </source>
</evidence>
<reference evidence="1" key="1">
    <citation type="submission" date="2021-07" db="EMBL/GenBank/DDBJ databases">
        <title>Communication and adaptive evolution of viruses within giant pandas and their associated organisms in a local ecological environment.</title>
        <authorList>
            <person name="Zhao M."/>
            <person name="Liu S."/>
            <person name="Zhang W."/>
        </authorList>
    </citation>
    <scope>NUCLEOTIDE SEQUENCE</scope>
    <source>
        <strain evidence="1">Rpf280cress03-12</strain>
    </source>
</reference>
<sequence length="405" mass="45132">MPDELNEYNKDAATWKPPGESQSFYRIFDPAQGYEPNQVIGRSTQIKKISIRGLFQYKPSQMAGATVPIQSNLTDCYVRYIVFVDKQPILLPEVDMTDQILQEESYAVMSFKNLDWSNRFDFLVDERFSLSPGTWFPTGVQTGDARAIVGNITTDYTLYGKLNNAITMDSKVLLDDSVDPPVPYSIKGTVIQNEEDEPAHFDGFVNMAGTEIPYDFKAKFGDPVPIATVRGQGIGGGAFEPAPIPSVFTWEIGATPLRISTIPESTWFDGTLEPTGLADIELGNITNLKFDTDFKLPEVEMQTKVSANLPQWTDSFPPDPDTPGLHGNMNSGVQLNLAGRWTGSSVMKEWYIEPKNLTWQKDWATGKITANDIKVAIIVDTPEMNGAIPSVFTAYFTSRIRYDDK</sequence>
<proteinExistence type="predicted"/>
<organism evidence="1">
    <name type="scientific">Red panda feces-associated circular DNA virus 19</name>
    <dbReference type="NCBI Taxonomy" id="2863972"/>
    <lineage>
        <taxon>Viruses</taxon>
        <taxon>Monodnaviria</taxon>
        <taxon>Shotokuvirae</taxon>
        <taxon>Cressdnaviricota</taxon>
    </lineage>
</organism>